<comment type="caution">
    <text evidence="1">The sequence shown here is derived from an EMBL/GenBank/DDBJ whole genome shotgun (WGS) entry which is preliminary data.</text>
</comment>
<evidence type="ECO:0000313" key="1">
    <source>
        <dbReference type="EMBL" id="KRY38025.1"/>
    </source>
</evidence>
<dbReference type="EMBL" id="JYDH01000029">
    <property type="protein sequence ID" value="KRY38025.1"/>
    <property type="molecule type" value="Genomic_DNA"/>
</dbReference>
<proteinExistence type="predicted"/>
<dbReference type="AlphaFoldDB" id="A0A0V1BLQ2"/>
<dbReference type="InParanoid" id="A0A0V1BLQ2"/>
<gene>
    <name evidence="1" type="ORF">T01_14714</name>
</gene>
<evidence type="ECO:0000313" key="2">
    <source>
        <dbReference type="Proteomes" id="UP000054776"/>
    </source>
</evidence>
<accession>A0A0V1BLQ2</accession>
<keyword evidence="2" id="KW-1185">Reference proteome</keyword>
<dbReference type="Proteomes" id="UP000054776">
    <property type="component" value="Unassembled WGS sequence"/>
</dbReference>
<dbReference type="OrthoDB" id="10419059at2759"/>
<protein>
    <submittedName>
        <fullName evidence="1">Uncharacterized protein</fullName>
    </submittedName>
</protein>
<name>A0A0V1BLQ2_TRISP</name>
<reference evidence="1 2" key="1">
    <citation type="submission" date="2015-01" db="EMBL/GenBank/DDBJ databases">
        <title>Evolution of Trichinella species and genotypes.</title>
        <authorList>
            <person name="Korhonen P.K."/>
            <person name="Edoardo P."/>
            <person name="Giuseppe L.R."/>
            <person name="Gasser R.B."/>
        </authorList>
    </citation>
    <scope>NUCLEOTIDE SEQUENCE [LARGE SCALE GENOMIC DNA]</scope>
    <source>
        <strain evidence="1">ISS3</strain>
    </source>
</reference>
<sequence>MNDALFCALRKFQKSLLCNSATVVPCTSEKEHTILVQFETWKLIFVEKKGGNRAVDSISLAINKYLLSRIYLTSGAVREHLKLKKLFKYPPFSSPA</sequence>
<organism evidence="1 2">
    <name type="scientific">Trichinella spiralis</name>
    <name type="common">Trichina worm</name>
    <dbReference type="NCBI Taxonomy" id="6334"/>
    <lineage>
        <taxon>Eukaryota</taxon>
        <taxon>Metazoa</taxon>
        <taxon>Ecdysozoa</taxon>
        <taxon>Nematoda</taxon>
        <taxon>Enoplea</taxon>
        <taxon>Dorylaimia</taxon>
        <taxon>Trichinellida</taxon>
        <taxon>Trichinellidae</taxon>
        <taxon>Trichinella</taxon>
    </lineage>
</organism>